<dbReference type="Gene3D" id="3.30.420.150">
    <property type="entry name" value="Exopolyphosphatase. Domain 2"/>
    <property type="match status" value="1"/>
</dbReference>
<evidence type="ECO:0000313" key="7">
    <source>
        <dbReference type="EMBL" id="KAL3785621.1"/>
    </source>
</evidence>
<comment type="similarity">
    <text evidence="1">Belongs to the GDA1/CD39 NTPase family.</text>
</comment>
<keyword evidence="2" id="KW-0378">Hydrolase</keyword>
<keyword evidence="6" id="KW-1133">Transmembrane helix</keyword>
<organism evidence="7 8">
    <name type="scientific">Cyclotella cryptica</name>
    <dbReference type="NCBI Taxonomy" id="29204"/>
    <lineage>
        <taxon>Eukaryota</taxon>
        <taxon>Sar</taxon>
        <taxon>Stramenopiles</taxon>
        <taxon>Ochrophyta</taxon>
        <taxon>Bacillariophyta</taxon>
        <taxon>Coscinodiscophyceae</taxon>
        <taxon>Thalassiosirophycidae</taxon>
        <taxon>Stephanodiscales</taxon>
        <taxon>Stephanodiscaceae</taxon>
        <taxon>Cyclotella</taxon>
    </lineage>
</organism>
<feature type="transmembrane region" description="Helical" evidence="6">
    <location>
        <begin position="621"/>
        <end position="641"/>
    </location>
</feature>
<evidence type="ECO:0000256" key="3">
    <source>
        <dbReference type="PIRSR" id="PIRSR600407-1"/>
    </source>
</evidence>
<evidence type="ECO:0000256" key="5">
    <source>
        <dbReference type="SAM" id="MobiDB-lite"/>
    </source>
</evidence>
<feature type="compositionally biased region" description="Low complexity" evidence="5">
    <location>
        <begin position="16"/>
        <end position="28"/>
    </location>
</feature>
<proteinExistence type="inferred from homology"/>
<keyword evidence="4" id="KW-0547">Nucleotide-binding</keyword>
<dbReference type="InterPro" id="IPR000407">
    <property type="entry name" value="GDA1_CD39_NTPase"/>
</dbReference>
<evidence type="ECO:0000256" key="4">
    <source>
        <dbReference type="PIRSR" id="PIRSR600407-2"/>
    </source>
</evidence>
<dbReference type="AlphaFoldDB" id="A0ABD3PCZ8"/>
<feature type="active site" description="Proton acceptor" evidence="3">
    <location>
        <position position="279"/>
    </location>
</feature>
<feature type="region of interest" description="Disordered" evidence="5">
    <location>
        <begin position="1"/>
        <end position="51"/>
    </location>
</feature>
<evidence type="ECO:0000313" key="8">
    <source>
        <dbReference type="Proteomes" id="UP001516023"/>
    </source>
</evidence>
<evidence type="ECO:0000256" key="1">
    <source>
        <dbReference type="ARBA" id="ARBA00009283"/>
    </source>
</evidence>
<dbReference type="PANTHER" id="PTHR11782:SF83">
    <property type="entry name" value="GUANOSINE-DIPHOSPHATASE"/>
    <property type="match status" value="1"/>
</dbReference>
<dbReference type="EMBL" id="JABMIG020000213">
    <property type="protein sequence ID" value="KAL3785621.1"/>
    <property type="molecule type" value="Genomic_DNA"/>
</dbReference>
<dbReference type="GO" id="GO:0016787">
    <property type="term" value="F:hydrolase activity"/>
    <property type="evidence" value="ECO:0007669"/>
    <property type="project" value="UniProtKB-KW"/>
</dbReference>
<comment type="caution">
    <text evidence="7">The sequence shown here is derived from an EMBL/GenBank/DDBJ whole genome shotgun (WGS) entry which is preliminary data.</text>
</comment>
<evidence type="ECO:0008006" key="9">
    <source>
        <dbReference type="Google" id="ProtNLM"/>
    </source>
</evidence>
<keyword evidence="6" id="KW-0472">Membrane</keyword>
<dbReference type="Proteomes" id="UP001516023">
    <property type="component" value="Unassembled WGS sequence"/>
</dbReference>
<dbReference type="Gene3D" id="3.30.420.40">
    <property type="match status" value="1"/>
</dbReference>
<evidence type="ECO:0000256" key="6">
    <source>
        <dbReference type="SAM" id="Phobius"/>
    </source>
</evidence>
<keyword evidence="6" id="KW-0812">Transmembrane</keyword>
<sequence length="674" mass="76739">MPSRHPLEDEASWLAHLSRQQSSSSPPLSDRHRSLRRHHHSHDDDGDEIDPMKLEKLARIADIRQAEQAQKNAEKQIAKEAKKRRKRYAELYRSSGIGERSVHGLMVRKWHVVFFTRKPLSFIIANILYMPLTLQIDAGSTGSRMHIYQFEPRTLANRNEVEAAVRGEKLSFPGIESRWTERLRPGIATFGDLEGEALTQAIAEYLQPLISFATSVLHTKREQFDSFPIFLKATAGMRTLSIEKRQRIISTVRTLFANSTYCPFWDQKERVRVISGEEEAVYGWAGVNFLLGNLMQNSEGAGEAGGGAIQTYGALDMGGASTQISFYQPEGDVMSGLFKLQIGQGKHWNVYAHSHLMFGHVMAEERFKARLVIHADAKERLVDGVYNPCLPGGGKKKMEFKSNIHFDAQGMETRNANVDDIPSIDEDGSYHAVLVNNEPTGDWEQCKLYAREILNESSNAWCQFSHQGSCSFAGVYQPELPTQDEFFAFSNYFHVWQFLQLPPRSSIAELDAKGKQVCSQSWDAVVDFNKKNKDKPPTEDELASYCFQSAYVHSVLRHGYGFKDHDFITATDIINGQKVTWALGSILYEINTLPWDYIEVHGQHHVDQRIRENMFDDWHKAFGWFMASVIVCCALILVRVLRFHQKNKTKGGEGYEALKDVDNFEIEKLPPRKK</sequence>
<feature type="binding site" evidence="4">
    <location>
        <begin position="319"/>
        <end position="323"/>
    </location>
    <ligand>
        <name>ATP</name>
        <dbReference type="ChEBI" id="CHEBI:30616"/>
    </ligand>
</feature>
<protein>
    <recommendedName>
        <fullName evidence="9">Apyrase</fullName>
    </recommendedName>
</protein>
<keyword evidence="4" id="KW-0067">ATP-binding</keyword>
<reference evidence="7 8" key="1">
    <citation type="journal article" date="2020" name="G3 (Bethesda)">
        <title>Improved Reference Genome for Cyclotella cryptica CCMP332, a Model for Cell Wall Morphogenesis, Salinity Adaptation, and Lipid Production in Diatoms (Bacillariophyta).</title>
        <authorList>
            <person name="Roberts W.R."/>
            <person name="Downey K.M."/>
            <person name="Ruck E.C."/>
            <person name="Traller J.C."/>
            <person name="Alverson A.J."/>
        </authorList>
    </citation>
    <scope>NUCLEOTIDE SEQUENCE [LARGE SCALE GENOMIC DNA]</scope>
    <source>
        <strain evidence="7 8">CCMP332</strain>
    </source>
</reference>
<gene>
    <name evidence="7" type="ORF">HJC23_004769</name>
</gene>
<dbReference type="PANTHER" id="PTHR11782">
    <property type="entry name" value="ADENOSINE/GUANOSINE DIPHOSPHATASE"/>
    <property type="match status" value="1"/>
</dbReference>
<keyword evidence="8" id="KW-1185">Reference proteome</keyword>
<accession>A0ABD3PCZ8</accession>
<name>A0ABD3PCZ8_9STRA</name>
<evidence type="ECO:0000256" key="2">
    <source>
        <dbReference type="ARBA" id="ARBA00022801"/>
    </source>
</evidence>
<dbReference type="CDD" id="cd24003">
    <property type="entry name" value="ASKHA_NBD_GDA1_CD39_NTPase"/>
    <property type="match status" value="1"/>
</dbReference>
<dbReference type="Pfam" id="PF01150">
    <property type="entry name" value="GDA1_CD39"/>
    <property type="match status" value="1"/>
</dbReference>